<dbReference type="Gene3D" id="3.20.20.100">
    <property type="entry name" value="NADP-dependent oxidoreductase domain"/>
    <property type="match status" value="1"/>
</dbReference>
<dbReference type="FunFam" id="3.20.20.100:FF:000015">
    <property type="entry name" value="Oxidoreductase, aldo/keto reductase family"/>
    <property type="match status" value="1"/>
</dbReference>
<evidence type="ECO:0000256" key="1">
    <source>
        <dbReference type="ARBA" id="ARBA00007905"/>
    </source>
</evidence>
<feature type="domain" description="NADP-dependent oxidoreductase" evidence="7">
    <location>
        <begin position="23"/>
        <end position="266"/>
    </location>
</feature>
<evidence type="ECO:0000313" key="9">
    <source>
        <dbReference type="Proteomes" id="UP000002200"/>
    </source>
</evidence>
<organism evidence="8 9">
    <name type="scientific">Tropheryma whipplei (strain Twist)</name>
    <name type="common">Whipple's bacillus</name>
    <dbReference type="NCBI Taxonomy" id="203267"/>
    <lineage>
        <taxon>Bacteria</taxon>
        <taxon>Bacillati</taxon>
        <taxon>Actinomycetota</taxon>
        <taxon>Actinomycetes</taxon>
        <taxon>Micrococcales</taxon>
        <taxon>Tropherymataceae</taxon>
        <taxon>Tropheryma</taxon>
    </lineage>
</organism>
<protein>
    <submittedName>
        <fullName evidence="8">2,5-diketo-D-gluconic acid reductase</fullName>
    </submittedName>
</protein>
<dbReference type="PROSITE" id="PS00798">
    <property type="entry name" value="ALDOKETO_REDUCTASE_1"/>
    <property type="match status" value="1"/>
</dbReference>
<dbReference type="Proteomes" id="UP000002200">
    <property type="component" value="Chromosome"/>
</dbReference>
<evidence type="ECO:0000256" key="6">
    <source>
        <dbReference type="PIRSR" id="PIRSR000097-3"/>
    </source>
</evidence>
<evidence type="ECO:0000256" key="4">
    <source>
        <dbReference type="PIRSR" id="PIRSR000097-1"/>
    </source>
</evidence>
<accession>Q83N50</accession>
<dbReference type="PRINTS" id="PR00069">
    <property type="entry name" value="ALDKETRDTASE"/>
</dbReference>
<dbReference type="InterPro" id="IPR020471">
    <property type="entry name" value="AKR"/>
</dbReference>
<evidence type="ECO:0000256" key="5">
    <source>
        <dbReference type="PIRSR" id="PIRSR000097-2"/>
    </source>
</evidence>
<reference evidence="8 9" key="1">
    <citation type="journal article" date="2003" name="Genome Res.">
        <title>Tropheryma whipplei twist: a human pathogenic Actinobacteria with a reduced genome.</title>
        <authorList>
            <person name="Raoult D."/>
            <person name="Ogata H."/>
            <person name="Audic S."/>
            <person name="Robert C."/>
            <person name="Suhre K."/>
            <person name="Drancourt M."/>
            <person name="Claverie J.-M."/>
        </authorList>
    </citation>
    <scope>NUCLEOTIDE SEQUENCE [LARGE SCALE GENOMIC DNA]</scope>
    <source>
        <strain evidence="8 9">Twist</strain>
    </source>
</reference>
<evidence type="ECO:0000313" key="8">
    <source>
        <dbReference type="EMBL" id="AAO44113.1"/>
    </source>
</evidence>
<proteinExistence type="inferred from homology"/>
<gene>
    <name evidence="8" type="ordered locus">TWT_016</name>
</gene>
<dbReference type="AlphaFoldDB" id="Q83N50"/>
<keyword evidence="9" id="KW-1185">Reference proteome</keyword>
<dbReference type="Pfam" id="PF00248">
    <property type="entry name" value="Aldo_ket_red"/>
    <property type="match status" value="1"/>
</dbReference>
<dbReference type="PANTHER" id="PTHR43827">
    <property type="entry name" value="2,5-DIKETO-D-GLUCONIC ACID REDUCTASE"/>
    <property type="match status" value="1"/>
</dbReference>
<feature type="active site" description="Proton donor" evidence="4">
    <location>
        <position position="56"/>
    </location>
</feature>
<dbReference type="CDD" id="cd19071">
    <property type="entry name" value="AKR_AKR1-5-like"/>
    <property type="match status" value="1"/>
</dbReference>
<keyword evidence="3" id="KW-0560">Oxidoreductase</keyword>
<feature type="binding site" evidence="5">
    <location>
        <position position="112"/>
    </location>
    <ligand>
        <name>substrate</name>
    </ligand>
</feature>
<dbReference type="HOGENOM" id="CLU_023205_0_1_11"/>
<dbReference type="GO" id="GO:0016616">
    <property type="term" value="F:oxidoreductase activity, acting on the CH-OH group of donors, NAD or NADP as acceptor"/>
    <property type="evidence" value="ECO:0007669"/>
    <property type="project" value="UniProtKB-ARBA"/>
</dbReference>
<sequence>MVVFVLTYVPSVLLGDGVSIPQFGLGTYELPPNEASSVVQSAIELGYRHIDTASLYANEREVGRAIASSGIKREEFFVTTKLWNSDQPKPREAFERSLDLLSLDYVDLYLIHWPCPPSELYINVWEVLLELKESGRAKSVGVSNFLSEHIDKIKEAGFPLPSVNQIELHPWLQQRELVLSCRNDGIQIESWGPFARFSKDLDAFPELTRPAKQYGKTPAQVILRWHIQKGYVVFPKTVHAERLRQNIDIFDFDLTPDEISGIDSLDAGFRTGPDPSSFRAGLD</sequence>
<evidence type="ECO:0000256" key="3">
    <source>
        <dbReference type="ARBA" id="ARBA00023002"/>
    </source>
</evidence>
<dbReference type="STRING" id="203267.TWT_016"/>
<dbReference type="PIRSF" id="PIRSF000097">
    <property type="entry name" value="AKR"/>
    <property type="match status" value="1"/>
</dbReference>
<dbReference type="eggNOG" id="COG0656">
    <property type="taxonomic scope" value="Bacteria"/>
</dbReference>
<dbReference type="PROSITE" id="PS00062">
    <property type="entry name" value="ALDOKETO_REDUCTASE_2"/>
    <property type="match status" value="1"/>
</dbReference>
<comment type="similarity">
    <text evidence="1">Belongs to the aldo/keto reductase family.</text>
</comment>
<dbReference type="KEGG" id="twh:TWT_016"/>
<evidence type="ECO:0000259" key="7">
    <source>
        <dbReference type="Pfam" id="PF00248"/>
    </source>
</evidence>
<dbReference type="InterPro" id="IPR036812">
    <property type="entry name" value="NAD(P)_OxRdtase_dom_sf"/>
</dbReference>
<evidence type="ECO:0000256" key="2">
    <source>
        <dbReference type="ARBA" id="ARBA00022857"/>
    </source>
</evidence>
<feature type="site" description="Lowers pKa of active site Tyr" evidence="6">
    <location>
        <position position="81"/>
    </location>
</feature>
<dbReference type="InterPro" id="IPR018170">
    <property type="entry name" value="Aldo/ket_reductase_CS"/>
</dbReference>
<dbReference type="InterPro" id="IPR023210">
    <property type="entry name" value="NADP_OxRdtase_dom"/>
</dbReference>
<keyword evidence="2" id="KW-0521">NADP</keyword>
<dbReference type="PANTHER" id="PTHR43827:SF3">
    <property type="entry name" value="NADP-DEPENDENT OXIDOREDUCTASE DOMAIN-CONTAINING PROTEIN"/>
    <property type="match status" value="1"/>
</dbReference>
<dbReference type="SUPFAM" id="SSF51430">
    <property type="entry name" value="NAD(P)-linked oxidoreductase"/>
    <property type="match status" value="1"/>
</dbReference>
<dbReference type="EMBL" id="AE014184">
    <property type="protein sequence ID" value="AAO44113.1"/>
    <property type="molecule type" value="Genomic_DNA"/>
</dbReference>
<name>Q83N50_TROWT</name>